<reference evidence="2" key="1">
    <citation type="journal article" date="2019" name="Int. J. Syst. Evol. Microbiol.">
        <title>The Global Catalogue of Microorganisms (GCM) 10K type strain sequencing project: providing services to taxonomists for standard genome sequencing and annotation.</title>
        <authorList>
            <consortium name="The Broad Institute Genomics Platform"/>
            <consortium name="The Broad Institute Genome Sequencing Center for Infectious Disease"/>
            <person name="Wu L."/>
            <person name="Ma J."/>
        </authorList>
    </citation>
    <scope>NUCLEOTIDE SEQUENCE [LARGE SCALE GENOMIC DNA]</scope>
    <source>
        <strain evidence="2">CGMCC 1.15422</strain>
    </source>
</reference>
<dbReference type="InterPro" id="IPR036390">
    <property type="entry name" value="WH_DNA-bd_sf"/>
</dbReference>
<keyword evidence="2" id="KW-1185">Reference proteome</keyword>
<dbReference type="SUPFAM" id="SSF46785">
    <property type="entry name" value="Winged helix' DNA-binding domain"/>
    <property type="match status" value="1"/>
</dbReference>
<evidence type="ECO:0000313" key="2">
    <source>
        <dbReference type="Proteomes" id="UP000605733"/>
    </source>
</evidence>
<dbReference type="Proteomes" id="UP000605733">
    <property type="component" value="Unassembled WGS sequence"/>
</dbReference>
<evidence type="ECO:0008006" key="3">
    <source>
        <dbReference type="Google" id="ProtNLM"/>
    </source>
</evidence>
<dbReference type="InterPro" id="IPR036388">
    <property type="entry name" value="WH-like_DNA-bd_sf"/>
</dbReference>
<dbReference type="InterPro" id="IPR000944">
    <property type="entry name" value="Tscrpt_reg_Rrf2"/>
</dbReference>
<dbReference type="NCBIfam" id="TIGR00738">
    <property type="entry name" value="rrf2_super"/>
    <property type="match status" value="1"/>
</dbReference>
<sequence>MFSKACEYGIKASTYIALQSLEGQRVSLKEIAGEIDSPIAFTAKILHQLAKNDILVSVKGPYGGFYIPKEKIDVIKLAAIVYAIDGDSVYTGCALGFNECNASKPCLLHDKFVGIRDELREMLQNTSLYELTAGLETSLTYLKR</sequence>
<dbReference type="Pfam" id="PF02082">
    <property type="entry name" value="Rrf2"/>
    <property type="match status" value="1"/>
</dbReference>
<proteinExistence type="predicted"/>
<comment type="caution">
    <text evidence="1">The sequence shown here is derived from an EMBL/GenBank/DDBJ whole genome shotgun (WGS) entry which is preliminary data.</text>
</comment>
<name>A0ABQ1WRD7_9FLAO</name>
<dbReference type="PANTHER" id="PTHR33221">
    <property type="entry name" value="WINGED HELIX-TURN-HELIX TRANSCRIPTIONAL REGULATOR, RRF2 FAMILY"/>
    <property type="match status" value="1"/>
</dbReference>
<accession>A0ABQ1WRD7</accession>
<dbReference type="Gene3D" id="1.10.10.10">
    <property type="entry name" value="Winged helix-like DNA-binding domain superfamily/Winged helix DNA-binding domain"/>
    <property type="match status" value="1"/>
</dbReference>
<protein>
    <recommendedName>
        <fullName evidence="3">Rrf2 family transcriptional regulator</fullName>
    </recommendedName>
</protein>
<organism evidence="1 2">
    <name type="scientific">Christiangramia forsetii</name>
    <dbReference type="NCBI Taxonomy" id="411153"/>
    <lineage>
        <taxon>Bacteria</taxon>
        <taxon>Pseudomonadati</taxon>
        <taxon>Bacteroidota</taxon>
        <taxon>Flavobacteriia</taxon>
        <taxon>Flavobacteriales</taxon>
        <taxon>Flavobacteriaceae</taxon>
        <taxon>Christiangramia</taxon>
    </lineage>
</organism>
<gene>
    <name evidence="1" type="ORF">GCM10011532_28900</name>
</gene>
<dbReference type="PANTHER" id="PTHR33221:SF14">
    <property type="entry name" value="HTH-TYPE TRANSCRIPTIONAL REGULATOR AQ_268-RELATED"/>
    <property type="match status" value="1"/>
</dbReference>
<dbReference type="EMBL" id="BMIX01000007">
    <property type="protein sequence ID" value="GGG43153.1"/>
    <property type="molecule type" value="Genomic_DNA"/>
</dbReference>
<dbReference type="RefSeq" id="WP_011709286.1">
    <property type="nucleotide sequence ID" value="NZ_BMIX01000007.1"/>
</dbReference>
<dbReference type="PROSITE" id="PS51197">
    <property type="entry name" value="HTH_RRF2_2"/>
    <property type="match status" value="1"/>
</dbReference>
<evidence type="ECO:0000313" key="1">
    <source>
        <dbReference type="EMBL" id="GGG43153.1"/>
    </source>
</evidence>